<dbReference type="EMBL" id="SEZN01000005">
    <property type="protein sequence ID" value="RYU66155.1"/>
    <property type="molecule type" value="Genomic_DNA"/>
</dbReference>
<evidence type="ECO:0000256" key="9">
    <source>
        <dbReference type="SAM" id="Phobius"/>
    </source>
</evidence>
<accession>A0A4Q5KX92</accession>
<dbReference type="InterPro" id="IPR033480">
    <property type="entry name" value="sCache_2"/>
</dbReference>
<feature type="transmembrane region" description="Helical" evidence="9">
    <location>
        <begin position="179"/>
        <end position="203"/>
    </location>
</feature>
<dbReference type="SMART" id="SM01049">
    <property type="entry name" value="Cache_2"/>
    <property type="match status" value="1"/>
</dbReference>
<reference evidence="13 14" key="1">
    <citation type="submission" date="2019-02" db="EMBL/GenBank/DDBJ databases">
        <title>Genome sequences of Aliivibrio finisterrensis strains from farmed Atlantic salmon.</title>
        <authorList>
            <person name="Bowman J.P."/>
        </authorList>
    </citation>
    <scope>NUCLEOTIDE SEQUENCE [LARGE SCALE GENOMIC DNA]</scope>
    <source>
        <strain evidence="12 14">A21</strain>
        <strain evidence="11 13">A46</strain>
    </source>
</reference>
<evidence type="ECO:0000313" key="12">
    <source>
        <dbReference type="EMBL" id="RYU66155.1"/>
    </source>
</evidence>
<dbReference type="FunFam" id="1.10.287.950:FF:000001">
    <property type="entry name" value="Methyl-accepting chemotaxis sensory transducer"/>
    <property type="match status" value="1"/>
</dbReference>
<sequence>MNINANIKVFIAYVSFVLVIFMSIIIAALNVRTTMINGNETRLEHLLTNAVNMVSFFETKADNGELNEGIAKKLAANALQELVYVDNEYIWATDKNLDFIAAPLDPQIIGKKFSDIIGVEAENNLKSQLVNAPGKVVTYSWISTNGDVTTEINSIAVKSQRWHWYLGSGIQDKVIQDMFYAFLTKGIVIGIVINFFVGLLILFCVRKYNLILGNDLNNIFTIFDTIANGDLSNSFDVTGKETGIYASMITLNEKLTSVINSSFHISENVTVSSEELTVVMKNIANNTQNELSQVETISTAISELSSTSKEVSLNALQAEDKTKQAIGHIDLGNKALEQSIVLTQTINDSVQETANMIEELKSSAITIGEVTSVISAISDQTNLLALNAAIEAARAGEQGRGFAVVADEVRSLAAKTQESTKSIQNIILTLQSKSEKTNDNMRLNVNSIQESVILLSNVKSSFEDITKSVKSISDINTLVATASQEQSSVTEDIAKNTIRVFDLVNENMAAVNQTEQASQELALLAEQQTNELSFFKLD</sequence>
<dbReference type="EMBL" id="SEZK01000003">
    <property type="protein sequence ID" value="RYU53710.1"/>
    <property type="molecule type" value="Genomic_DNA"/>
</dbReference>
<dbReference type="GO" id="GO:0006935">
    <property type="term" value="P:chemotaxis"/>
    <property type="evidence" value="ECO:0007669"/>
    <property type="project" value="UniProtKB-ARBA"/>
</dbReference>
<keyword evidence="5 9" id="KW-0472">Membrane</keyword>
<proteinExistence type="inferred from homology"/>
<dbReference type="Gene3D" id="3.30.450.20">
    <property type="entry name" value="PAS domain"/>
    <property type="match status" value="1"/>
</dbReference>
<dbReference type="SMART" id="SM00283">
    <property type="entry name" value="MA"/>
    <property type="match status" value="1"/>
</dbReference>
<dbReference type="GO" id="GO:0005886">
    <property type="term" value="C:plasma membrane"/>
    <property type="evidence" value="ECO:0007669"/>
    <property type="project" value="UniProtKB-SubCell"/>
</dbReference>
<keyword evidence="6 8" id="KW-0807">Transducer</keyword>
<dbReference type="GO" id="GO:0007165">
    <property type="term" value="P:signal transduction"/>
    <property type="evidence" value="ECO:0007669"/>
    <property type="project" value="UniProtKB-KW"/>
</dbReference>
<feature type="transmembrane region" description="Helical" evidence="9">
    <location>
        <begin position="6"/>
        <end position="29"/>
    </location>
</feature>
<evidence type="ECO:0000256" key="2">
    <source>
        <dbReference type="ARBA" id="ARBA00022475"/>
    </source>
</evidence>
<evidence type="ECO:0000256" key="8">
    <source>
        <dbReference type="PROSITE-ProRule" id="PRU00284"/>
    </source>
</evidence>
<dbReference type="Proteomes" id="UP000294063">
    <property type="component" value="Unassembled WGS sequence"/>
</dbReference>
<evidence type="ECO:0000256" key="5">
    <source>
        <dbReference type="ARBA" id="ARBA00023136"/>
    </source>
</evidence>
<dbReference type="CDD" id="cd11386">
    <property type="entry name" value="MCP_signal"/>
    <property type="match status" value="1"/>
</dbReference>
<name>A0A4Q5KX92_9GAMM</name>
<keyword evidence="2" id="KW-1003">Cell membrane</keyword>
<evidence type="ECO:0000313" key="13">
    <source>
        <dbReference type="Proteomes" id="UP000294063"/>
    </source>
</evidence>
<keyword evidence="3 9" id="KW-0812">Transmembrane</keyword>
<evidence type="ECO:0000256" key="1">
    <source>
        <dbReference type="ARBA" id="ARBA00004651"/>
    </source>
</evidence>
<gene>
    <name evidence="12" type="ORF">ERW53_04495</name>
    <name evidence="11" type="ORF">ERW57_03965</name>
</gene>
<dbReference type="Gene3D" id="1.10.287.950">
    <property type="entry name" value="Methyl-accepting chemotaxis protein"/>
    <property type="match status" value="1"/>
</dbReference>
<comment type="subcellular location">
    <subcellularLocation>
        <location evidence="1">Cell membrane</location>
        <topology evidence="1">Multi-pass membrane protein</topology>
    </subcellularLocation>
</comment>
<dbReference type="Proteomes" id="UP000294166">
    <property type="component" value="Unassembled WGS sequence"/>
</dbReference>
<evidence type="ECO:0000256" key="6">
    <source>
        <dbReference type="ARBA" id="ARBA00023224"/>
    </source>
</evidence>
<feature type="domain" description="Methyl-accepting transducer" evidence="10">
    <location>
        <begin position="265"/>
        <end position="501"/>
    </location>
</feature>
<dbReference type="Pfam" id="PF17200">
    <property type="entry name" value="sCache_2"/>
    <property type="match status" value="1"/>
</dbReference>
<dbReference type="RefSeq" id="WP_130048339.1">
    <property type="nucleotide sequence ID" value="NZ_SEZK01000003.1"/>
</dbReference>
<dbReference type="PROSITE" id="PS50111">
    <property type="entry name" value="CHEMOTAXIS_TRANSDUC_2"/>
    <property type="match status" value="1"/>
</dbReference>
<evidence type="ECO:0000313" key="11">
    <source>
        <dbReference type="EMBL" id="RYU53710.1"/>
    </source>
</evidence>
<keyword evidence="4 9" id="KW-1133">Transmembrane helix</keyword>
<evidence type="ECO:0000313" key="14">
    <source>
        <dbReference type="Proteomes" id="UP000294166"/>
    </source>
</evidence>
<evidence type="ECO:0000256" key="7">
    <source>
        <dbReference type="ARBA" id="ARBA00029447"/>
    </source>
</evidence>
<evidence type="ECO:0000256" key="4">
    <source>
        <dbReference type="ARBA" id="ARBA00022989"/>
    </source>
</evidence>
<keyword evidence="14" id="KW-1185">Reference proteome</keyword>
<dbReference type="SUPFAM" id="SSF58104">
    <property type="entry name" value="Methyl-accepting chemotaxis protein (MCP) signaling domain"/>
    <property type="match status" value="1"/>
</dbReference>
<dbReference type="Pfam" id="PF00015">
    <property type="entry name" value="MCPsignal"/>
    <property type="match status" value="1"/>
</dbReference>
<dbReference type="PANTHER" id="PTHR32089">
    <property type="entry name" value="METHYL-ACCEPTING CHEMOTAXIS PROTEIN MCPB"/>
    <property type="match status" value="1"/>
</dbReference>
<comment type="similarity">
    <text evidence="7">Belongs to the methyl-accepting chemotaxis (MCP) protein family.</text>
</comment>
<dbReference type="AlphaFoldDB" id="A0A4Q5KX92"/>
<protein>
    <submittedName>
        <fullName evidence="11">Chemotaxis protein</fullName>
    </submittedName>
</protein>
<evidence type="ECO:0000259" key="10">
    <source>
        <dbReference type="PROSITE" id="PS50111"/>
    </source>
</evidence>
<comment type="caution">
    <text evidence="11">The sequence shown here is derived from an EMBL/GenBank/DDBJ whole genome shotgun (WGS) entry which is preliminary data.</text>
</comment>
<dbReference type="InterPro" id="IPR004089">
    <property type="entry name" value="MCPsignal_dom"/>
</dbReference>
<organism evidence="11 13">
    <name type="scientific">Aliivibrio finisterrensis</name>
    <dbReference type="NCBI Taxonomy" id="511998"/>
    <lineage>
        <taxon>Bacteria</taxon>
        <taxon>Pseudomonadati</taxon>
        <taxon>Pseudomonadota</taxon>
        <taxon>Gammaproteobacteria</taxon>
        <taxon>Vibrionales</taxon>
        <taxon>Vibrionaceae</taxon>
        <taxon>Aliivibrio</taxon>
    </lineage>
</organism>
<evidence type="ECO:0000256" key="3">
    <source>
        <dbReference type="ARBA" id="ARBA00022692"/>
    </source>
</evidence>
<dbReference type="PANTHER" id="PTHR32089:SF33">
    <property type="entry name" value="TOXIN COREGULATED PILUS BIOSYNTHESIS PROTEIN I"/>
    <property type="match status" value="1"/>
</dbReference>